<gene>
    <name evidence="1" type="ORF">MILVUS5_LOCUS12816</name>
</gene>
<proteinExistence type="predicted"/>
<dbReference type="Proteomes" id="UP001177021">
    <property type="component" value="Unassembled WGS sequence"/>
</dbReference>
<accession>A0ACB0JH91</accession>
<comment type="caution">
    <text evidence="1">The sequence shown here is derived from an EMBL/GenBank/DDBJ whole genome shotgun (WGS) entry which is preliminary data.</text>
</comment>
<sequence>MCWDKGMQFDFGKTSADTGFEHNGKWIWNICWAETLSSTESDEAEELLYLLADISPKQDKLDSMRWIPDHSGNFSVNSAYQFLLNSVESNIVDENVVHALNQLWVNDVPSKVNVFGWRLLLERLPTRLALVRK</sequence>
<evidence type="ECO:0000313" key="2">
    <source>
        <dbReference type="Proteomes" id="UP001177021"/>
    </source>
</evidence>
<keyword evidence="2" id="KW-1185">Reference proteome</keyword>
<name>A0ACB0JH91_TRIPR</name>
<evidence type="ECO:0000313" key="1">
    <source>
        <dbReference type="EMBL" id="CAJ2643625.1"/>
    </source>
</evidence>
<dbReference type="EMBL" id="CASHSV030000034">
    <property type="protein sequence ID" value="CAJ2643625.1"/>
    <property type="molecule type" value="Genomic_DNA"/>
</dbReference>
<organism evidence="1 2">
    <name type="scientific">Trifolium pratense</name>
    <name type="common">Red clover</name>
    <dbReference type="NCBI Taxonomy" id="57577"/>
    <lineage>
        <taxon>Eukaryota</taxon>
        <taxon>Viridiplantae</taxon>
        <taxon>Streptophyta</taxon>
        <taxon>Embryophyta</taxon>
        <taxon>Tracheophyta</taxon>
        <taxon>Spermatophyta</taxon>
        <taxon>Magnoliopsida</taxon>
        <taxon>eudicotyledons</taxon>
        <taxon>Gunneridae</taxon>
        <taxon>Pentapetalae</taxon>
        <taxon>rosids</taxon>
        <taxon>fabids</taxon>
        <taxon>Fabales</taxon>
        <taxon>Fabaceae</taxon>
        <taxon>Papilionoideae</taxon>
        <taxon>50 kb inversion clade</taxon>
        <taxon>NPAAA clade</taxon>
        <taxon>Hologalegina</taxon>
        <taxon>IRL clade</taxon>
        <taxon>Trifolieae</taxon>
        <taxon>Trifolium</taxon>
    </lineage>
</organism>
<reference evidence="1" key="1">
    <citation type="submission" date="2023-10" db="EMBL/GenBank/DDBJ databases">
        <authorList>
            <person name="Rodriguez Cubillos JULIANA M."/>
            <person name="De Vega J."/>
        </authorList>
    </citation>
    <scope>NUCLEOTIDE SEQUENCE</scope>
</reference>
<protein>
    <submittedName>
        <fullName evidence="1">Uncharacterized protein</fullName>
    </submittedName>
</protein>